<evidence type="ECO:0000256" key="1">
    <source>
        <dbReference type="SAM" id="MobiDB-lite"/>
    </source>
</evidence>
<comment type="caution">
    <text evidence="2">The sequence shown here is derived from an EMBL/GenBank/DDBJ whole genome shotgun (WGS) entry which is preliminary data.</text>
</comment>
<protein>
    <submittedName>
        <fullName evidence="2">Uncharacterized protein</fullName>
    </submittedName>
</protein>
<dbReference type="AlphaFoldDB" id="B9XAF7"/>
<sequence>MPTLNNSLRHIGVLGKFSLSRPDNRRVVIPNEMNREVAFKAIGFELVYGRKTTVINGKFMGTFGISAPASALPEWNKTISLADAKPLIAAFEKGGDARQIGGSLFKDLLDHLDGLRPYWNPKFDQALTLAALYWSQAQLEGQPGVTGDVLREALFAPEINRPLLAWMRDPSPPPMEDRLKSLQEIFGKRPELKPISKELADGMGKMLTTFAGRMSLDAIRAKDVNGEIQACLLPDQSIDDLFRDYTGHANEVYRLVCCEPLLAFIIVWFFGKVAGKETTEQGIAPKLHAQLYAGKTGIAILPAEKRKEDQQTYEQEKEELARQFAESHAGEEGRSLIKFYQALSRRGTLKTELARNPKQEYTADDLKKAALERFDRLKAWGIKEGHDIFLEMSRLIEEIREGYRPFEDLYGNEALTYDTLAGTAKEAKGSAHKLWGTVLAGLNRDLKGVELADAFRAAYNKGWATVEDAALSAGIDQRKDAIIRQFTRAREHYARSLDTISPGMTLVVAGSIVGIPDPKLEQKQVSAPKTQGQSAAATLTQTVSVASVEKPKASAEVSSPQEPAGSATPPSSTDAEQEARSRQAYEDLIGGYSPEQLRAQPDRAAAIQEVVSDRADFDNLRTNIVNALAEKGATLAPERGNLRALLFAEMLLGAKPEMSPLGQYDTSLSVPILLEMVTAIGAVPGWESPDKRQLMAQPGEQLDCGVKGVALHEIYPLPKDADLAKAELTERVKYWQDLAFSLMDAKDYLVEVTQVQRLIEMHKGKKGSRITVFNETLADHVSDQATGSLACVSKYDSRNPNNCEEPPAYLWLTKEAHAHHDGALAKLNSDTDTVIAGIVQAGKKSTFCASYPIYFVNPPPPDAKNVPSLLVATLSSSVDGAPWDPVDLLCYLSGMELVELMELKKDVTPKIQKLFGVTLLSSTQKDSYYAALAPLLVGSHLLESRILTAGMFDRLEGGAPIPGPVVQAAVSCQPRAELVTAGYRQNGVAFDSIDQVNLQNIQWQAANKIYPLNKLQRIWPTI</sequence>
<dbReference type="STRING" id="320771.Cflav_PD5627"/>
<evidence type="ECO:0000313" key="2">
    <source>
        <dbReference type="EMBL" id="EEF62992.1"/>
    </source>
</evidence>
<keyword evidence="3" id="KW-1185">Reference proteome</keyword>
<dbReference type="Proteomes" id="UP000003688">
    <property type="component" value="Unassembled WGS sequence"/>
</dbReference>
<dbReference type="EMBL" id="ABOX02000002">
    <property type="protein sequence ID" value="EEF62992.1"/>
    <property type="molecule type" value="Genomic_DNA"/>
</dbReference>
<reference evidence="2 3" key="1">
    <citation type="journal article" date="2011" name="J. Bacteriol.">
        <title>Genome sequence of 'Pedosphaera parvula' Ellin514, an aerobic Verrucomicrobial isolate from pasture soil.</title>
        <authorList>
            <person name="Kant R."/>
            <person name="van Passel M.W."/>
            <person name="Sangwan P."/>
            <person name="Palva A."/>
            <person name="Lucas S."/>
            <person name="Copeland A."/>
            <person name="Lapidus A."/>
            <person name="Glavina Del Rio T."/>
            <person name="Dalin E."/>
            <person name="Tice H."/>
            <person name="Bruce D."/>
            <person name="Goodwin L."/>
            <person name="Pitluck S."/>
            <person name="Chertkov O."/>
            <person name="Larimer F.W."/>
            <person name="Land M.L."/>
            <person name="Hauser L."/>
            <person name="Brettin T.S."/>
            <person name="Detter J.C."/>
            <person name="Han S."/>
            <person name="de Vos W.M."/>
            <person name="Janssen P.H."/>
            <person name="Smidt H."/>
        </authorList>
    </citation>
    <scope>NUCLEOTIDE SEQUENCE [LARGE SCALE GENOMIC DNA]</scope>
    <source>
        <strain evidence="2 3">Ellin514</strain>
    </source>
</reference>
<accession>B9XAF7</accession>
<organism evidence="2 3">
    <name type="scientific">Pedosphaera parvula (strain Ellin514)</name>
    <dbReference type="NCBI Taxonomy" id="320771"/>
    <lineage>
        <taxon>Bacteria</taxon>
        <taxon>Pseudomonadati</taxon>
        <taxon>Verrucomicrobiota</taxon>
        <taxon>Pedosphaerae</taxon>
        <taxon>Pedosphaerales</taxon>
        <taxon>Pedosphaeraceae</taxon>
        <taxon>Pedosphaera</taxon>
    </lineage>
</organism>
<proteinExistence type="predicted"/>
<name>B9XAF7_PEDPL</name>
<dbReference type="RefSeq" id="WP_007412805.1">
    <property type="nucleotide sequence ID" value="NZ_ABOX02000002.1"/>
</dbReference>
<feature type="region of interest" description="Disordered" evidence="1">
    <location>
        <begin position="550"/>
        <end position="581"/>
    </location>
</feature>
<gene>
    <name evidence="2" type="ORF">Cflav_PD5627</name>
</gene>
<evidence type="ECO:0000313" key="3">
    <source>
        <dbReference type="Proteomes" id="UP000003688"/>
    </source>
</evidence>